<dbReference type="InterPro" id="IPR051459">
    <property type="entry name" value="Cytochrome_c-type_DH"/>
</dbReference>
<dbReference type="STRING" id="1247726.MIM_c15380"/>
<keyword evidence="6" id="KW-0677">Repeat</keyword>
<keyword evidence="2" id="KW-1003">Cell membrane</keyword>
<name>W0PEW7_ADVMD</name>
<evidence type="ECO:0000256" key="1">
    <source>
        <dbReference type="ARBA" id="ARBA00004236"/>
    </source>
</evidence>
<evidence type="ECO:0000256" key="5">
    <source>
        <dbReference type="ARBA" id="ARBA00022729"/>
    </source>
</evidence>
<dbReference type="Pfam" id="PF00034">
    <property type="entry name" value="Cytochrom_C"/>
    <property type="match status" value="2"/>
</dbReference>
<evidence type="ECO:0000256" key="4">
    <source>
        <dbReference type="ARBA" id="ARBA00022723"/>
    </source>
</evidence>
<feature type="binding site" description="covalent" evidence="9">
    <location>
        <position position="343"/>
    </location>
    <ligand>
        <name>heme c</name>
        <dbReference type="ChEBI" id="CHEBI:61717"/>
        <label>3</label>
    </ligand>
</feature>
<evidence type="ECO:0000256" key="8">
    <source>
        <dbReference type="ARBA" id="ARBA00023136"/>
    </source>
</evidence>
<evidence type="ECO:0000259" key="11">
    <source>
        <dbReference type="PROSITE" id="PS51007"/>
    </source>
</evidence>
<dbReference type="PANTHER" id="PTHR35008">
    <property type="entry name" value="BLL4482 PROTEIN-RELATED"/>
    <property type="match status" value="1"/>
</dbReference>
<feature type="binding site" description="covalent" evidence="9">
    <location>
        <position position="60"/>
    </location>
    <ligand>
        <name>heme c</name>
        <dbReference type="ChEBI" id="CHEBI:61717"/>
        <label>1</label>
    </ligand>
</feature>
<feature type="binding site" description="covalent" evidence="9">
    <location>
        <position position="57"/>
    </location>
    <ligand>
        <name>heme c</name>
        <dbReference type="ChEBI" id="CHEBI:61717"/>
        <label>1</label>
    </ligand>
</feature>
<dbReference type="KEGG" id="amim:MIM_c15380"/>
<dbReference type="GO" id="GO:0009055">
    <property type="term" value="F:electron transfer activity"/>
    <property type="evidence" value="ECO:0007669"/>
    <property type="project" value="InterPro"/>
</dbReference>
<dbReference type="Gene3D" id="1.10.760.10">
    <property type="entry name" value="Cytochrome c-like domain"/>
    <property type="match status" value="3"/>
</dbReference>
<dbReference type="InterPro" id="IPR009056">
    <property type="entry name" value="Cyt_c-like_dom"/>
</dbReference>
<feature type="domain" description="Cytochrome c" evidence="11">
    <location>
        <begin position="327"/>
        <end position="416"/>
    </location>
</feature>
<keyword evidence="3 9" id="KW-0349">Heme</keyword>
<dbReference type="InterPro" id="IPR036909">
    <property type="entry name" value="Cyt_c-like_dom_sf"/>
</dbReference>
<accession>W0PEW7</accession>
<evidence type="ECO:0000256" key="10">
    <source>
        <dbReference type="PIRSR" id="PIRSR000018-51"/>
    </source>
</evidence>
<feature type="binding site" description="covalent" evidence="9">
    <location>
        <position position="207"/>
    </location>
    <ligand>
        <name>heme c</name>
        <dbReference type="ChEBI" id="CHEBI:61717"/>
        <label>2</label>
    </ligand>
</feature>
<reference evidence="12 13" key="1">
    <citation type="journal article" date="2014" name="Microbiology">
        <title>Unravelling the complete genome sequence of Advenella mimigardefordensis strain DPN7T and novel insights in the catabolism of the xenobiotic polythioester precursor 3,3'-dithiodipropionate.</title>
        <authorList>
            <person name="Wubbeler J.H."/>
            <person name="Hiessl S."/>
            <person name="Schuldes J."/>
            <person name="Thurmer A."/>
            <person name="Daniel R."/>
            <person name="Steinbuchel A."/>
        </authorList>
    </citation>
    <scope>NUCLEOTIDE SEQUENCE [LARGE SCALE GENOMIC DNA]</scope>
    <source>
        <strain evidence="13">DSM 17166 / LMG 22922 / DPN7</strain>
    </source>
</reference>
<organism evidence="12 13">
    <name type="scientific">Advenella mimigardefordensis (strain DSM 17166 / LMG 22922 / DPN7)</name>
    <dbReference type="NCBI Taxonomy" id="1247726"/>
    <lineage>
        <taxon>Bacteria</taxon>
        <taxon>Pseudomonadati</taxon>
        <taxon>Pseudomonadota</taxon>
        <taxon>Betaproteobacteria</taxon>
        <taxon>Burkholderiales</taxon>
        <taxon>Alcaligenaceae</taxon>
    </lineage>
</organism>
<feature type="binding site" description="covalent" evidence="9">
    <location>
        <position position="204"/>
    </location>
    <ligand>
        <name>heme c</name>
        <dbReference type="ChEBI" id="CHEBI:61717"/>
        <label>2</label>
    </ligand>
</feature>
<feature type="binding site" description="covalent" evidence="9">
    <location>
        <position position="340"/>
    </location>
    <ligand>
        <name>heme c</name>
        <dbReference type="ChEBI" id="CHEBI:61717"/>
        <label>3</label>
    </ligand>
</feature>
<evidence type="ECO:0000256" key="7">
    <source>
        <dbReference type="ARBA" id="ARBA00023004"/>
    </source>
</evidence>
<dbReference type="GO" id="GO:0020037">
    <property type="term" value="F:heme binding"/>
    <property type="evidence" value="ECO:0007669"/>
    <property type="project" value="InterPro"/>
</dbReference>
<dbReference type="SUPFAM" id="SSF46626">
    <property type="entry name" value="Cytochrome c"/>
    <property type="match status" value="3"/>
</dbReference>
<feature type="binding site" description="axial binding residue" evidence="10">
    <location>
        <position position="61"/>
    </location>
    <ligand>
        <name>heme c</name>
        <dbReference type="ChEBI" id="CHEBI:61717"/>
        <label>1</label>
    </ligand>
    <ligandPart>
        <name>Fe</name>
        <dbReference type="ChEBI" id="CHEBI:18248"/>
    </ligandPart>
</feature>
<dbReference type="OrthoDB" id="9809720at2"/>
<dbReference type="eggNOG" id="COG2010">
    <property type="taxonomic scope" value="Bacteria"/>
</dbReference>
<dbReference type="GO" id="GO:0005506">
    <property type="term" value="F:iron ion binding"/>
    <property type="evidence" value="ECO:0007669"/>
    <property type="project" value="InterPro"/>
</dbReference>
<dbReference type="PANTHER" id="PTHR35008:SF8">
    <property type="entry name" value="ALCOHOL DEHYDROGENASE CYTOCHROME C SUBUNIT"/>
    <property type="match status" value="1"/>
</dbReference>
<dbReference type="AlphaFoldDB" id="W0PEW7"/>
<dbReference type="HOGENOM" id="CLU_028594_0_0_4"/>
<keyword evidence="4 10" id="KW-0479">Metal-binding</keyword>
<evidence type="ECO:0000256" key="6">
    <source>
        <dbReference type="ARBA" id="ARBA00022737"/>
    </source>
</evidence>
<dbReference type="GO" id="GO:0016614">
    <property type="term" value="F:oxidoreductase activity, acting on CH-OH group of donors"/>
    <property type="evidence" value="ECO:0007669"/>
    <property type="project" value="InterPro"/>
</dbReference>
<dbReference type="EMBL" id="CP003915">
    <property type="protein sequence ID" value="AHG63623.1"/>
    <property type="molecule type" value="Genomic_DNA"/>
</dbReference>
<evidence type="ECO:0000313" key="12">
    <source>
        <dbReference type="EMBL" id="AHG63623.1"/>
    </source>
</evidence>
<feature type="domain" description="Cytochrome c" evidence="11">
    <location>
        <begin position="189"/>
        <end position="302"/>
    </location>
</feature>
<dbReference type="InterPro" id="IPR014353">
    <property type="entry name" value="Membr-bd_ADH_cyt_c"/>
</dbReference>
<evidence type="ECO:0000256" key="9">
    <source>
        <dbReference type="PIRSR" id="PIRSR000018-50"/>
    </source>
</evidence>
<dbReference type="Proteomes" id="UP000019095">
    <property type="component" value="Chromosome"/>
</dbReference>
<comment type="cofactor">
    <cofactor evidence="9">
        <name>heme c</name>
        <dbReference type="ChEBI" id="CHEBI:61717"/>
    </cofactor>
    <text evidence="9">Binds 3 heme c groups covalently per subunit.</text>
</comment>
<sequence length="450" mass="49727">MKVLKSLLLFLLLMLGIGYIGSQLLLNKRAPENKQTVDILDPERIQRGKYIARTADCIACHTTPGGQPFAGGLPMDTPLGAIYSTNITPDRETGIGAYTFSQFDNAVRHGVSAAGVPLYPAMPYPSYTIMPQEDIKALYAYFMSEVAPVRQDNASPTFPWPLSLRWPIAWWQALFSPSRQFVAQEPGDARLTRGQYLAEGPGHCGACHTPRGLFYQEKALSLADGDRFLSGAVIDGWRAKSLRGEAQGLQSWSREELELFFKTGRNDVAAAFGAMANVVQHSTRYFTDDDISALSAYLKQLPAAQNKLKRFPDKTDTTTATLLTMNNPGSPGAMVYMQYCVTCHRADGKGIARIFPALAGNSAIYARNPQSVIQIILEGGRMPDTQYDRMAFAMPGFAQLSDDQLLAVINFIRNGWTNQAPDIQPRDIRHMRHFLASKTRTIAPVGEKHE</sequence>
<feature type="binding site" description="axial binding residue" evidence="10">
    <location>
        <position position="344"/>
    </location>
    <ligand>
        <name>heme c</name>
        <dbReference type="ChEBI" id="CHEBI:61717"/>
        <label>3</label>
    </ligand>
    <ligandPart>
        <name>Fe</name>
        <dbReference type="ChEBI" id="CHEBI:18248"/>
    </ligandPart>
</feature>
<dbReference type="PROSITE" id="PS51007">
    <property type="entry name" value="CYTC"/>
    <property type="match status" value="3"/>
</dbReference>
<comment type="subcellular location">
    <subcellularLocation>
        <location evidence="1">Cell membrane</location>
    </subcellularLocation>
</comment>
<dbReference type="PIRSF" id="PIRSF000018">
    <property type="entry name" value="Mb_ADH_cyt_c"/>
    <property type="match status" value="1"/>
</dbReference>
<dbReference type="GO" id="GO:0005886">
    <property type="term" value="C:plasma membrane"/>
    <property type="evidence" value="ECO:0007669"/>
    <property type="project" value="UniProtKB-SubCell"/>
</dbReference>
<proteinExistence type="predicted"/>
<evidence type="ECO:0000313" key="13">
    <source>
        <dbReference type="Proteomes" id="UP000019095"/>
    </source>
</evidence>
<protein>
    <submittedName>
        <fullName evidence="12">Alcohol dehydrogenase cytochrome c subunit</fullName>
    </submittedName>
</protein>
<feature type="binding site" description="axial binding residue" evidence="10">
    <location>
        <position position="208"/>
    </location>
    <ligand>
        <name>heme c</name>
        <dbReference type="ChEBI" id="CHEBI:61717"/>
        <label>2</label>
    </ligand>
    <ligandPart>
        <name>Fe</name>
        <dbReference type="ChEBI" id="CHEBI:18248"/>
    </ligandPart>
</feature>
<evidence type="ECO:0000256" key="3">
    <source>
        <dbReference type="ARBA" id="ARBA00022617"/>
    </source>
</evidence>
<dbReference type="PATRIC" id="fig|1247726.3.peg.1686"/>
<feature type="domain" description="Cytochrome c" evidence="11">
    <location>
        <begin position="43"/>
        <end position="146"/>
    </location>
</feature>
<keyword evidence="5" id="KW-0732">Signal</keyword>
<evidence type="ECO:0000256" key="2">
    <source>
        <dbReference type="ARBA" id="ARBA00022475"/>
    </source>
</evidence>
<gene>
    <name evidence="12" type="primary">adhB</name>
    <name evidence="12" type="ORF">MIM_c15380</name>
</gene>
<keyword evidence="13" id="KW-1185">Reference proteome</keyword>
<keyword evidence="7 10" id="KW-0408">Iron</keyword>
<keyword evidence="8" id="KW-0472">Membrane</keyword>